<evidence type="ECO:0000256" key="9">
    <source>
        <dbReference type="ARBA" id="ARBA00023136"/>
    </source>
</evidence>
<keyword evidence="7" id="KW-0333">Golgi apparatus</keyword>
<comment type="caution">
    <text evidence="14">The sequence shown here is derived from an EMBL/GenBank/DDBJ whole genome shotgun (WGS) entry which is preliminary data.</text>
</comment>
<keyword evidence="9 12" id="KW-0472">Membrane</keyword>
<organism evidence="14 15">
    <name type="scientific">Golovinomyces cichoracearum</name>
    <dbReference type="NCBI Taxonomy" id="62708"/>
    <lineage>
        <taxon>Eukaryota</taxon>
        <taxon>Fungi</taxon>
        <taxon>Dikarya</taxon>
        <taxon>Ascomycota</taxon>
        <taxon>Pezizomycotina</taxon>
        <taxon>Leotiomycetes</taxon>
        <taxon>Erysiphales</taxon>
        <taxon>Erysiphaceae</taxon>
        <taxon>Golovinomyces</taxon>
    </lineage>
</organism>
<dbReference type="AlphaFoldDB" id="A0A420HVE8"/>
<accession>A0A420HVE8</accession>
<dbReference type="EMBL" id="MCBQ01015687">
    <property type="protein sequence ID" value="RKF61421.1"/>
    <property type="molecule type" value="Genomic_DNA"/>
</dbReference>
<dbReference type="SUPFAM" id="SSF58038">
    <property type="entry name" value="SNARE fusion complex"/>
    <property type="match status" value="1"/>
</dbReference>
<sequence>MSSYNEDDPFLQVQADVLSQLHFTRPLFTSYQRICSFTTSPDNPELVSSRSELSAAIESLSEDLADLNASVQAVQSDPFKYGLEIEEVVRRRKLCDDVDAELQEMRASLGPTSSSPTIPKNRLGHYTMDPDEDAEDTNNDYSVFAQEPQSQILAEQDTQLENVSQTVYKIRQQASDMGRELEEQAELLDRVDGLADRVGGRLQTGMKSLGTVIRRNEDGLSTCCIGALIVILVLLLIMVLLW</sequence>
<evidence type="ECO:0000313" key="15">
    <source>
        <dbReference type="Proteomes" id="UP000283383"/>
    </source>
</evidence>
<feature type="domain" description="T-SNARE coiled-coil homology" evidence="13">
    <location>
        <begin position="150"/>
        <end position="212"/>
    </location>
</feature>
<evidence type="ECO:0000256" key="5">
    <source>
        <dbReference type="ARBA" id="ARBA00022927"/>
    </source>
</evidence>
<comment type="subcellular location">
    <subcellularLocation>
        <location evidence="1">Golgi apparatus membrane</location>
        <topology evidence="1">Single-pass type IV membrane protein</topology>
    </subcellularLocation>
</comment>
<evidence type="ECO:0000256" key="4">
    <source>
        <dbReference type="ARBA" id="ARBA00022692"/>
    </source>
</evidence>
<comment type="similarity">
    <text evidence="2">Belongs to the syntaxin family.</text>
</comment>
<dbReference type="SMART" id="SM00397">
    <property type="entry name" value="t_SNARE"/>
    <property type="match status" value="1"/>
</dbReference>
<dbReference type="Gene3D" id="1.20.58.90">
    <property type="match status" value="1"/>
</dbReference>
<dbReference type="CDD" id="cd15851">
    <property type="entry name" value="SNARE_Syntaxin6"/>
    <property type="match status" value="1"/>
</dbReference>
<keyword evidence="4 12" id="KW-0812">Transmembrane</keyword>
<keyword evidence="5" id="KW-0653">Protein transport</keyword>
<keyword evidence="6 12" id="KW-1133">Transmembrane helix</keyword>
<evidence type="ECO:0000256" key="3">
    <source>
        <dbReference type="ARBA" id="ARBA00022448"/>
    </source>
</evidence>
<dbReference type="InterPro" id="IPR048036">
    <property type="entry name" value="Tlg1p-like_N"/>
</dbReference>
<dbReference type="CDD" id="cd21444">
    <property type="entry name" value="SNARE_NTD_Tlg1p-like"/>
    <property type="match status" value="1"/>
</dbReference>
<evidence type="ECO:0000256" key="7">
    <source>
        <dbReference type="ARBA" id="ARBA00023034"/>
    </source>
</evidence>
<dbReference type="FunFam" id="1.20.5.110:FF:000006">
    <property type="entry name" value="Syntaxin 6"/>
    <property type="match status" value="1"/>
</dbReference>
<feature type="transmembrane region" description="Helical" evidence="12">
    <location>
        <begin position="219"/>
        <end position="241"/>
    </location>
</feature>
<evidence type="ECO:0000256" key="11">
    <source>
        <dbReference type="SAM" id="Coils"/>
    </source>
</evidence>
<proteinExistence type="inferred from homology"/>
<evidence type="ECO:0000259" key="13">
    <source>
        <dbReference type="PROSITE" id="PS50192"/>
    </source>
</evidence>
<dbReference type="FunFam" id="1.20.58.90:FF:000012">
    <property type="entry name" value="SNARE domain protein"/>
    <property type="match status" value="1"/>
</dbReference>
<dbReference type="SUPFAM" id="SSF47661">
    <property type="entry name" value="t-snare proteins"/>
    <property type="match status" value="1"/>
</dbReference>
<protein>
    <recommendedName>
        <fullName evidence="10">t-SNARE affecting a late Golgi compartment protein 1</fullName>
    </recommendedName>
</protein>
<dbReference type="InterPro" id="IPR015260">
    <property type="entry name" value="Syntaxin-6/10/61_N"/>
</dbReference>
<evidence type="ECO:0000313" key="14">
    <source>
        <dbReference type="EMBL" id="RKF61421.1"/>
    </source>
</evidence>
<dbReference type="Pfam" id="PF09177">
    <property type="entry name" value="STX6_10_61_N"/>
    <property type="match status" value="1"/>
</dbReference>
<name>A0A420HVE8_9PEZI</name>
<evidence type="ECO:0000256" key="12">
    <source>
        <dbReference type="SAM" id="Phobius"/>
    </source>
</evidence>
<evidence type="ECO:0000256" key="8">
    <source>
        <dbReference type="ARBA" id="ARBA00023054"/>
    </source>
</evidence>
<evidence type="ECO:0000256" key="1">
    <source>
        <dbReference type="ARBA" id="ARBA00004409"/>
    </source>
</evidence>
<dbReference type="PROSITE" id="PS50192">
    <property type="entry name" value="T_SNARE"/>
    <property type="match status" value="1"/>
</dbReference>
<evidence type="ECO:0000256" key="2">
    <source>
        <dbReference type="ARBA" id="ARBA00009063"/>
    </source>
</evidence>
<dbReference type="GO" id="GO:0015031">
    <property type="term" value="P:protein transport"/>
    <property type="evidence" value="ECO:0007669"/>
    <property type="project" value="UniProtKB-KW"/>
</dbReference>
<gene>
    <name evidence="14" type="ORF">GcM3_156003</name>
</gene>
<feature type="coiled-coil region" evidence="11">
    <location>
        <begin position="50"/>
        <end position="77"/>
    </location>
</feature>
<keyword evidence="8 11" id="KW-0175">Coiled coil</keyword>
<keyword evidence="15" id="KW-1185">Reference proteome</keyword>
<dbReference type="GO" id="GO:0000139">
    <property type="term" value="C:Golgi membrane"/>
    <property type="evidence" value="ECO:0007669"/>
    <property type="project" value="UniProtKB-SubCell"/>
</dbReference>
<dbReference type="Proteomes" id="UP000283383">
    <property type="component" value="Unassembled WGS sequence"/>
</dbReference>
<keyword evidence="3" id="KW-0813">Transport</keyword>
<dbReference type="InterPro" id="IPR000727">
    <property type="entry name" value="T_SNARE_dom"/>
</dbReference>
<dbReference type="PANTHER" id="PTHR12791">
    <property type="entry name" value="GOLGI SNARE BET1-RELATED"/>
    <property type="match status" value="1"/>
</dbReference>
<reference evidence="14 15" key="1">
    <citation type="journal article" date="2018" name="BMC Genomics">
        <title>Comparative genome analyses reveal sequence features reflecting distinct modes of host-adaptation between dicot and monocot powdery mildew.</title>
        <authorList>
            <person name="Wu Y."/>
            <person name="Ma X."/>
            <person name="Pan Z."/>
            <person name="Kale S.D."/>
            <person name="Song Y."/>
            <person name="King H."/>
            <person name="Zhang Q."/>
            <person name="Presley C."/>
            <person name="Deng X."/>
            <person name="Wei C.I."/>
            <person name="Xiao S."/>
        </authorList>
    </citation>
    <scope>NUCLEOTIDE SEQUENCE [LARGE SCALE GENOMIC DNA]</scope>
    <source>
        <strain evidence="14">UMSG3</strain>
    </source>
</reference>
<dbReference type="GO" id="GO:0048193">
    <property type="term" value="P:Golgi vesicle transport"/>
    <property type="evidence" value="ECO:0007669"/>
    <property type="project" value="InterPro"/>
</dbReference>
<dbReference type="InterPro" id="IPR010989">
    <property type="entry name" value="SNARE"/>
</dbReference>
<dbReference type="Gene3D" id="1.20.5.110">
    <property type="match status" value="1"/>
</dbReference>
<dbReference type="STRING" id="62708.A0A420HVE8"/>
<evidence type="ECO:0000256" key="10">
    <source>
        <dbReference type="ARBA" id="ARBA00073343"/>
    </source>
</evidence>
<evidence type="ECO:0000256" key="6">
    <source>
        <dbReference type="ARBA" id="ARBA00022989"/>
    </source>
</evidence>